<feature type="transmembrane region" description="Helical" evidence="1">
    <location>
        <begin position="12"/>
        <end position="31"/>
    </location>
</feature>
<dbReference type="InterPro" id="IPR046291">
    <property type="entry name" value="DUF6328"/>
</dbReference>
<reference evidence="2 3" key="1">
    <citation type="submission" date="2019-11" db="EMBL/GenBank/DDBJ databases">
        <title>Type strains purchased from KCTC, JCM and DSMZ.</title>
        <authorList>
            <person name="Lu H."/>
        </authorList>
    </citation>
    <scope>NUCLEOTIDE SEQUENCE [LARGE SCALE GENOMIC DNA]</scope>
    <source>
        <strain evidence="2 3">JCM 31587</strain>
    </source>
</reference>
<accession>A0A6L6QGI1</accession>
<keyword evidence="1" id="KW-0812">Transmembrane</keyword>
<keyword evidence="1" id="KW-0472">Membrane</keyword>
<dbReference type="EMBL" id="WNKX01000005">
    <property type="protein sequence ID" value="MTW10763.1"/>
    <property type="molecule type" value="Genomic_DNA"/>
</dbReference>
<name>A0A6L6QGI1_9BURK</name>
<evidence type="ECO:0008006" key="4">
    <source>
        <dbReference type="Google" id="ProtNLM"/>
    </source>
</evidence>
<proteinExistence type="predicted"/>
<feature type="transmembrane region" description="Helical" evidence="1">
    <location>
        <begin position="43"/>
        <end position="62"/>
    </location>
</feature>
<evidence type="ECO:0000313" key="3">
    <source>
        <dbReference type="Proteomes" id="UP000472320"/>
    </source>
</evidence>
<evidence type="ECO:0000256" key="1">
    <source>
        <dbReference type="SAM" id="Phobius"/>
    </source>
</evidence>
<protein>
    <recommendedName>
        <fullName evidence="4">Sodium:proton antiporter</fullName>
    </recommendedName>
</protein>
<dbReference type="Pfam" id="PF19853">
    <property type="entry name" value="DUF6328"/>
    <property type="match status" value="1"/>
</dbReference>
<keyword evidence="3" id="KW-1185">Reference proteome</keyword>
<dbReference type="AlphaFoldDB" id="A0A6L6QGI1"/>
<evidence type="ECO:0000313" key="2">
    <source>
        <dbReference type="EMBL" id="MTW10763.1"/>
    </source>
</evidence>
<dbReference type="Proteomes" id="UP000472320">
    <property type="component" value="Unassembled WGS sequence"/>
</dbReference>
<sequence length="136" mass="14630">MTRINEEARMILPGIQALFGFQSIAVFSERFDQLPAYAQDCHAVALALVVLAIGLVMLPAAYHRLVEAGRISGRTITIASRAICYALVPLAAGLALDISVVLYMVTEQNVVSAAGGIAAFVLLVGMWFAYPLHARR</sequence>
<keyword evidence="1" id="KW-1133">Transmembrane helix</keyword>
<feature type="transmembrane region" description="Helical" evidence="1">
    <location>
        <begin position="83"/>
        <end position="104"/>
    </location>
</feature>
<dbReference type="OrthoDB" id="6024366at2"/>
<feature type="transmembrane region" description="Helical" evidence="1">
    <location>
        <begin position="110"/>
        <end position="130"/>
    </location>
</feature>
<comment type="caution">
    <text evidence="2">The sequence shown here is derived from an EMBL/GenBank/DDBJ whole genome shotgun (WGS) entry which is preliminary data.</text>
</comment>
<organism evidence="2 3">
    <name type="scientific">Massilia eburnea</name>
    <dbReference type="NCBI Taxonomy" id="1776165"/>
    <lineage>
        <taxon>Bacteria</taxon>
        <taxon>Pseudomonadati</taxon>
        <taxon>Pseudomonadota</taxon>
        <taxon>Betaproteobacteria</taxon>
        <taxon>Burkholderiales</taxon>
        <taxon>Oxalobacteraceae</taxon>
        <taxon>Telluria group</taxon>
        <taxon>Massilia</taxon>
    </lineage>
</organism>
<gene>
    <name evidence="2" type="ORF">GM658_09115</name>
</gene>